<dbReference type="InterPro" id="IPR045324">
    <property type="entry name" value="Small_multidrug_res"/>
</dbReference>
<evidence type="ECO:0000256" key="2">
    <source>
        <dbReference type="SAM" id="Phobius"/>
    </source>
</evidence>
<name>A0AA91YZK8_NIACI</name>
<dbReference type="Proteomes" id="UP000216961">
    <property type="component" value="Unassembled WGS sequence"/>
</dbReference>
<evidence type="ECO:0000313" key="3">
    <source>
        <dbReference type="EMBL" id="PAD81470.1"/>
    </source>
</evidence>
<evidence type="ECO:0000256" key="1">
    <source>
        <dbReference type="RuleBase" id="RU003942"/>
    </source>
</evidence>
<comment type="caution">
    <text evidence="3">The sequence shown here is derived from an EMBL/GenBank/DDBJ whole genome shotgun (WGS) entry which is preliminary data.</text>
</comment>
<dbReference type="AlphaFoldDB" id="A0AA91YZK8"/>
<keyword evidence="2" id="KW-1133">Transmembrane helix</keyword>
<comment type="subcellular location">
    <subcellularLocation>
        <location evidence="1">Cell membrane</location>
        <topology evidence="1">Multi-pass membrane protein</topology>
    </subcellularLocation>
</comment>
<organism evidence="3 4">
    <name type="scientific">Niallia circulans</name>
    <name type="common">Bacillus circulans</name>
    <dbReference type="NCBI Taxonomy" id="1397"/>
    <lineage>
        <taxon>Bacteria</taxon>
        <taxon>Bacillati</taxon>
        <taxon>Bacillota</taxon>
        <taxon>Bacilli</taxon>
        <taxon>Bacillales</taxon>
        <taxon>Bacillaceae</taxon>
        <taxon>Niallia</taxon>
    </lineage>
</organism>
<reference evidence="3 4" key="1">
    <citation type="submission" date="2017-07" db="EMBL/GenBank/DDBJ databases">
        <title>Isolation and whole genome analysis of endospore-forming bacteria from heroin.</title>
        <authorList>
            <person name="Kalinowski J."/>
            <person name="Ahrens B."/>
            <person name="Al-Dilaimi A."/>
            <person name="Winkler A."/>
            <person name="Wibberg D."/>
            <person name="Schleenbecker U."/>
            <person name="Ruckert C."/>
            <person name="Wolfel R."/>
            <person name="Grass G."/>
        </authorList>
    </citation>
    <scope>NUCLEOTIDE SEQUENCE [LARGE SCALE GENOMIC DNA]</scope>
    <source>
        <strain evidence="3 4">7521-2</strain>
    </source>
</reference>
<keyword evidence="2" id="KW-0472">Membrane</keyword>
<protein>
    <submittedName>
        <fullName evidence="3">Uncharacterized protein</fullName>
    </submittedName>
</protein>
<dbReference type="Pfam" id="PF00893">
    <property type="entry name" value="Multi_Drug_Res"/>
    <property type="match status" value="1"/>
</dbReference>
<dbReference type="EMBL" id="NPBQ01000123">
    <property type="protein sequence ID" value="PAD81470.1"/>
    <property type="molecule type" value="Genomic_DNA"/>
</dbReference>
<sequence length="32" mass="3477">MGTAYVIWTGIGASGGPILGMVLYNERNRICY</sequence>
<dbReference type="GO" id="GO:0005886">
    <property type="term" value="C:plasma membrane"/>
    <property type="evidence" value="ECO:0007669"/>
    <property type="project" value="UniProtKB-SubCell"/>
</dbReference>
<accession>A0AA91YZK8</accession>
<proteinExistence type="inferred from homology"/>
<comment type="similarity">
    <text evidence="1">Belongs to the drug/metabolite transporter (DMT) superfamily. Small multidrug resistance (SMR) (TC 2.A.7.1) family.</text>
</comment>
<gene>
    <name evidence="3" type="ORF">CHH57_19620</name>
</gene>
<evidence type="ECO:0000313" key="4">
    <source>
        <dbReference type="Proteomes" id="UP000216961"/>
    </source>
</evidence>
<feature type="transmembrane region" description="Helical" evidence="2">
    <location>
        <begin position="6"/>
        <end position="24"/>
    </location>
</feature>
<keyword evidence="1 2" id="KW-0812">Transmembrane</keyword>
<dbReference type="GO" id="GO:0022857">
    <property type="term" value="F:transmembrane transporter activity"/>
    <property type="evidence" value="ECO:0007669"/>
    <property type="project" value="InterPro"/>
</dbReference>